<dbReference type="PROSITE" id="PS50102">
    <property type="entry name" value="RRM"/>
    <property type="match status" value="1"/>
</dbReference>
<sequence>MSSRPPSRVVFVGNIPYGLSEEQITDIFSSAGKVERFRLVYDTETGKAKGFGFADYPDIDSASSAVRNLNDYEIQGRKLRVDFSNDQRAGDDDHQAPAYGSNTANGNAGGYAPSAGSIPPLPPGKELAPGITCTDAISRTINTLPPGQLLEILGQMKTLATNEPQRATELLQQAPQLAYAVCEALLLMGLVTPNAIQSIVDPGAPPAAVPQPAAYGQPAAVPGYMGAPVANNTPPVAANPYAPPPAAAPAPAAQDTDALLRAVMELPQSEIDKLKPEERDQILALRAQFAAVRR</sequence>
<dbReference type="GO" id="GO:0003729">
    <property type="term" value="F:mRNA binding"/>
    <property type="evidence" value="ECO:0007669"/>
    <property type="project" value="TreeGrafter"/>
</dbReference>
<evidence type="ECO:0000313" key="7">
    <source>
        <dbReference type="Proteomes" id="UP001175261"/>
    </source>
</evidence>
<comment type="subcellular location">
    <subcellularLocation>
        <location evidence="1">Nucleus</location>
    </subcellularLocation>
</comment>
<evidence type="ECO:0000256" key="4">
    <source>
        <dbReference type="SAM" id="MobiDB-lite"/>
    </source>
</evidence>
<evidence type="ECO:0000256" key="1">
    <source>
        <dbReference type="ARBA" id="ARBA00004123"/>
    </source>
</evidence>
<keyword evidence="3" id="KW-0694">RNA-binding</keyword>
<keyword evidence="2" id="KW-0539">Nucleus</keyword>
<dbReference type="GO" id="GO:0031124">
    <property type="term" value="P:mRNA 3'-end processing"/>
    <property type="evidence" value="ECO:0007669"/>
    <property type="project" value="InterPro"/>
</dbReference>
<dbReference type="Gene3D" id="1.10.20.70">
    <property type="entry name" value="Transcription termination and cleavage factor, C-terminal domain"/>
    <property type="match status" value="1"/>
</dbReference>
<dbReference type="InterPro" id="IPR038192">
    <property type="entry name" value="CSTF_C_sf"/>
</dbReference>
<gene>
    <name evidence="6" type="ORF">NLU13_2293</name>
</gene>
<dbReference type="Pfam" id="PF14327">
    <property type="entry name" value="CSTF2_hinge"/>
    <property type="match status" value="1"/>
</dbReference>
<dbReference type="InterPro" id="IPR035979">
    <property type="entry name" value="RBD_domain_sf"/>
</dbReference>
<keyword evidence="7" id="KW-1185">Reference proteome</keyword>
<evidence type="ECO:0000259" key="5">
    <source>
        <dbReference type="PROSITE" id="PS50102"/>
    </source>
</evidence>
<accession>A0AA39GSJ6</accession>
<dbReference type="SUPFAM" id="SSF54928">
    <property type="entry name" value="RNA-binding domain, RBD"/>
    <property type="match status" value="1"/>
</dbReference>
<dbReference type="PANTHER" id="PTHR45735">
    <property type="entry name" value="CLEAVAGE STIMULATION FACTOR SUBUNIT 2"/>
    <property type="match status" value="1"/>
</dbReference>
<dbReference type="CDD" id="cd12398">
    <property type="entry name" value="RRM_CSTF2_RNA15_like"/>
    <property type="match status" value="1"/>
</dbReference>
<dbReference type="SMART" id="SM00360">
    <property type="entry name" value="RRM"/>
    <property type="match status" value="1"/>
</dbReference>
<comment type="caution">
    <text evidence="6">The sequence shown here is derived from an EMBL/GenBank/DDBJ whole genome shotgun (WGS) entry which is preliminary data.</text>
</comment>
<dbReference type="EMBL" id="JAPDFR010000001">
    <property type="protein sequence ID" value="KAK0392798.1"/>
    <property type="molecule type" value="Genomic_DNA"/>
</dbReference>
<feature type="region of interest" description="Disordered" evidence="4">
    <location>
        <begin position="83"/>
        <end position="119"/>
    </location>
</feature>
<dbReference type="InterPro" id="IPR025742">
    <property type="entry name" value="CSTF2_hinge"/>
</dbReference>
<evidence type="ECO:0000256" key="3">
    <source>
        <dbReference type="PROSITE-ProRule" id="PRU00176"/>
    </source>
</evidence>
<reference evidence="6" key="1">
    <citation type="submission" date="2022-10" db="EMBL/GenBank/DDBJ databases">
        <title>Determination and structural analysis of whole genome sequence of Sarocladium strictum F4-1.</title>
        <authorList>
            <person name="Hu L."/>
            <person name="Jiang Y."/>
        </authorList>
    </citation>
    <scope>NUCLEOTIDE SEQUENCE</scope>
    <source>
        <strain evidence="6">F4-1</strain>
    </source>
</reference>
<dbReference type="AlphaFoldDB" id="A0AA39GSJ6"/>
<dbReference type="InterPro" id="IPR026896">
    <property type="entry name" value="CSTF_C"/>
</dbReference>
<organism evidence="6 7">
    <name type="scientific">Sarocladium strictum</name>
    <name type="common">Black bundle disease fungus</name>
    <name type="synonym">Acremonium strictum</name>
    <dbReference type="NCBI Taxonomy" id="5046"/>
    <lineage>
        <taxon>Eukaryota</taxon>
        <taxon>Fungi</taxon>
        <taxon>Dikarya</taxon>
        <taxon>Ascomycota</taxon>
        <taxon>Pezizomycotina</taxon>
        <taxon>Sordariomycetes</taxon>
        <taxon>Hypocreomycetidae</taxon>
        <taxon>Hypocreales</taxon>
        <taxon>Sarocladiaceae</taxon>
        <taxon>Sarocladium</taxon>
    </lineage>
</organism>
<feature type="domain" description="RRM" evidence="5">
    <location>
        <begin position="8"/>
        <end position="86"/>
    </location>
</feature>
<name>A0AA39GSJ6_SARSR</name>
<dbReference type="InterPro" id="IPR012677">
    <property type="entry name" value="Nucleotide-bd_a/b_plait_sf"/>
</dbReference>
<dbReference type="Pfam" id="PF14304">
    <property type="entry name" value="CSTF_C"/>
    <property type="match status" value="1"/>
</dbReference>
<evidence type="ECO:0000256" key="2">
    <source>
        <dbReference type="ARBA" id="ARBA00023242"/>
    </source>
</evidence>
<protein>
    <recommendedName>
        <fullName evidence="5">RRM domain-containing protein</fullName>
    </recommendedName>
</protein>
<proteinExistence type="predicted"/>
<dbReference type="Proteomes" id="UP001175261">
    <property type="component" value="Unassembled WGS sequence"/>
</dbReference>
<dbReference type="Pfam" id="PF00076">
    <property type="entry name" value="RRM_1"/>
    <property type="match status" value="1"/>
</dbReference>
<dbReference type="GO" id="GO:0005847">
    <property type="term" value="C:mRNA cleavage and polyadenylation specificity factor complex"/>
    <property type="evidence" value="ECO:0007669"/>
    <property type="project" value="TreeGrafter"/>
</dbReference>
<feature type="compositionally biased region" description="Basic and acidic residues" evidence="4">
    <location>
        <begin position="83"/>
        <end position="95"/>
    </location>
</feature>
<dbReference type="Gene3D" id="1.25.40.630">
    <property type="match status" value="1"/>
</dbReference>
<evidence type="ECO:0000313" key="6">
    <source>
        <dbReference type="EMBL" id="KAK0392798.1"/>
    </source>
</evidence>
<dbReference type="InterPro" id="IPR000504">
    <property type="entry name" value="RRM_dom"/>
</dbReference>
<dbReference type="Gene3D" id="3.30.70.330">
    <property type="match status" value="1"/>
</dbReference>
<dbReference type="PANTHER" id="PTHR45735:SF2">
    <property type="entry name" value="CLEAVAGE STIMULATION FACTOR SUBUNIT 2"/>
    <property type="match status" value="1"/>
</dbReference>